<evidence type="ECO:0000256" key="2">
    <source>
        <dbReference type="ARBA" id="ARBA00015796"/>
    </source>
</evidence>
<keyword evidence="4 10" id="KW-0679">Respiratory chain</keyword>
<dbReference type="OrthoDB" id="3089at2759"/>
<dbReference type="GO" id="GO:0022900">
    <property type="term" value="P:electron transport chain"/>
    <property type="evidence" value="ECO:0007669"/>
    <property type="project" value="InterPro"/>
</dbReference>
<dbReference type="InterPro" id="IPR006885">
    <property type="entry name" value="NADH_UbQ_FeS_4_mit-like"/>
</dbReference>
<protein>
    <recommendedName>
        <fullName evidence="2 10">NADH dehydrogenase [ubiquinone] iron-sulfur protein 4, mitochondrial</fullName>
    </recommendedName>
</protein>
<proteinExistence type="inferred from homology"/>
<evidence type="ECO:0000256" key="6">
    <source>
        <dbReference type="ARBA" id="ARBA00022946"/>
    </source>
</evidence>
<dbReference type="AlphaFoldDB" id="A0A3M7T4S2"/>
<keyword evidence="9 10" id="KW-0472">Membrane</keyword>
<comment type="subcellular location">
    <subcellularLocation>
        <location evidence="10">Mitochondrion inner membrane</location>
        <topology evidence="10">Peripheral membrane protein</topology>
        <orientation evidence="10">Matrix side</orientation>
    </subcellularLocation>
</comment>
<evidence type="ECO:0000256" key="8">
    <source>
        <dbReference type="ARBA" id="ARBA00023128"/>
    </source>
</evidence>
<dbReference type="Gene3D" id="3.30.160.190">
    <property type="entry name" value="atu1810 like domain"/>
    <property type="match status" value="1"/>
</dbReference>
<keyword evidence="12" id="KW-1185">Reference proteome</keyword>
<dbReference type="STRING" id="10195.A0A3M7T4S2"/>
<dbReference type="EMBL" id="REGN01000280">
    <property type="protein sequence ID" value="RNA43073.1"/>
    <property type="molecule type" value="Genomic_DNA"/>
</dbReference>
<dbReference type="InterPro" id="IPR038532">
    <property type="entry name" value="NDUFS4-like_sf"/>
</dbReference>
<keyword evidence="11" id="KW-0830">Ubiquinone</keyword>
<gene>
    <name evidence="11" type="ORF">BpHYR1_015963</name>
</gene>
<dbReference type="PANTHER" id="PTHR12219">
    <property type="entry name" value="NADH-UBIQUINONE OXIDOREDUCTASE"/>
    <property type="match status" value="1"/>
</dbReference>
<evidence type="ECO:0000256" key="5">
    <source>
        <dbReference type="ARBA" id="ARBA00022792"/>
    </source>
</evidence>
<reference evidence="11 12" key="1">
    <citation type="journal article" date="2018" name="Sci. Rep.">
        <title>Genomic signatures of local adaptation to the degree of environmental predictability in rotifers.</title>
        <authorList>
            <person name="Franch-Gras L."/>
            <person name="Hahn C."/>
            <person name="Garcia-Roger E.M."/>
            <person name="Carmona M.J."/>
            <person name="Serra M."/>
            <person name="Gomez A."/>
        </authorList>
    </citation>
    <scope>NUCLEOTIDE SEQUENCE [LARGE SCALE GENOMIC DNA]</scope>
    <source>
        <strain evidence="11">HYR1</strain>
    </source>
</reference>
<evidence type="ECO:0000256" key="9">
    <source>
        <dbReference type="ARBA" id="ARBA00023136"/>
    </source>
</evidence>
<keyword evidence="5 10" id="KW-0999">Mitochondrion inner membrane</keyword>
<comment type="function">
    <text evidence="10">Accessory subunit of the mitochondrial membrane respiratory chain NADH dehydrogenase (Complex I), that is believed not to be involved in catalysis. Complex I functions in the transfer of electrons from NADH to the respiratory chain. The immediate electron acceptor for the enzyme is believed to be ubiquinone.</text>
</comment>
<keyword evidence="8 10" id="KW-0496">Mitochondrion</keyword>
<dbReference type="Proteomes" id="UP000276133">
    <property type="component" value="Unassembled WGS sequence"/>
</dbReference>
<sequence length="167" mass="19198">MALLIRNVSKLSPLGSIRSYSEVVNVFGRRNVDTKGAEERKPIATIPENAESVKEISCHPEEHVSGRMATIYVPPKNAMQSGTFGTRRWRVEFDNRERWENPLVGWGSSGDPLSSLQPEFATKEDAMVYCQRMGIRYQVEEERELKRRIKSYGANYSWNKRTRVSTK</sequence>
<evidence type="ECO:0000256" key="10">
    <source>
        <dbReference type="RuleBase" id="RU367010"/>
    </source>
</evidence>
<dbReference type="PANTHER" id="PTHR12219:SF8">
    <property type="entry name" value="NADH DEHYDROGENASE [UBIQUINONE] IRON-SULFUR PROTEIN 4, MITOCHONDRIAL"/>
    <property type="match status" value="1"/>
</dbReference>
<keyword evidence="6 10" id="KW-0809">Transit peptide</keyword>
<dbReference type="Pfam" id="PF04800">
    <property type="entry name" value="NDUS4"/>
    <property type="match status" value="1"/>
</dbReference>
<comment type="similarity">
    <text evidence="1 10">Belongs to the complex I NDUFS4 subunit family.</text>
</comment>
<evidence type="ECO:0000256" key="4">
    <source>
        <dbReference type="ARBA" id="ARBA00022660"/>
    </source>
</evidence>
<dbReference type="GO" id="GO:0005743">
    <property type="term" value="C:mitochondrial inner membrane"/>
    <property type="evidence" value="ECO:0007669"/>
    <property type="project" value="UniProtKB-SubCell"/>
</dbReference>
<comment type="caution">
    <text evidence="11">The sequence shown here is derived from an EMBL/GenBank/DDBJ whole genome shotgun (WGS) entry which is preliminary data.</text>
</comment>
<evidence type="ECO:0000256" key="7">
    <source>
        <dbReference type="ARBA" id="ARBA00022982"/>
    </source>
</evidence>
<evidence type="ECO:0000313" key="11">
    <source>
        <dbReference type="EMBL" id="RNA43073.1"/>
    </source>
</evidence>
<keyword evidence="7 10" id="KW-0249">Electron transport</keyword>
<evidence type="ECO:0000313" key="12">
    <source>
        <dbReference type="Proteomes" id="UP000276133"/>
    </source>
</evidence>
<accession>A0A3M7T4S2</accession>
<organism evidence="11 12">
    <name type="scientific">Brachionus plicatilis</name>
    <name type="common">Marine rotifer</name>
    <name type="synonym">Brachionus muelleri</name>
    <dbReference type="NCBI Taxonomy" id="10195"/>
    <lineage>
        <taxon>Eukaryota</taxon>
        <taxon>Metazoa</taxon>
        <taxon>Spiralia</taxon>
        <taxon>Gnathifera</taxon>
        <taxon>Rotifera</taxon>
        <taxon>Eurotatoria</taxon>
        <taxon>Monogononta</taxon>
        <taxon>Pseudotrocha</taxon>
        <taxon>Ploima</taxon>
        <taxon>Brachionidae</taxon>
        <taxon>Brachionus</taxon>
    </lineage>
</organism>
<evidence type="ECO:0000256" key="1">
    <source>
        <dbReference type="ARBA" id="ARBA00005882"/>
    </source>
</evidence>
<name>A0A3M7T4S2_BRAPC</name>
<evidence type="ECO:0000256" key="3">
    <source>
        <dbReference type="ARBA" id="ARBA00022448"/>
    </source>
</evidence>
<keyword evidence="3 10" id="KW-0813">Transport</keyword>